<organism evidence="12">
    <name type="scientific">bioreactor metagenome</name>
    <dbReference type="NCBI Taxonomy" id="1076179"/>
    <lineage>
        <taxon>unclassified sequences</taxon>
        <taxon>metagenomes</taxon>
        <taxon>ecological metagenomes</taxon>
    </lineage>
</organism>
<evidence type="ECO:0000313" key="12">
    <source>
        <dbReference type="EMBL" id="MPM71596.1"/>
    </source>
</evidence>
<keyword evidence="3" id="KW-0285">Flavoprotein</keyword>
<proteinExistence type="predicted"/>
<evidence type="ECO:0000256" key="4">
    <source>
        <dbReference type="ARBA" id="ARBA00022643"/>
    </source>
</evidence>
<evidence type="ECO:0000256" key="2">
    <source>
        <dbReference type="ARBA" id="ARBA00022555"/>
    </source>
</evidence>
<accession>A0A645C1A8</accession>
<dbReference type="AlphaFoldDB" id="A0A645C1A8"/>
<dbReference type="PANTHER" id="PTHR45846">
    <property type="entry name" value="TRNA-DIHYDROURIDINE(47) SYNTHASE [NAD(P)(+)]-LIKE"/>
    <property type="match status" value="1"/>
</dbReference>
<dbReference type="CDD" id="cd02801">
    <property type="entry name" value="DUS_like_FMN"/>
    <property type="match status" value="1"/>
</dbReference>
<dbReference type="InterPro" id="IPR001269">
    <property type="entry name" value="DUS_fam"/>
</dbReference>
<evidence type="ECO:0000256" key="3">
    <source>
        <dbReference type="ARBA" id="ARBA00022630"/>
    </source>
</evidence>
<protein>
    <submittedName>
        <fullName evidence="12">Putative tRNA-dihydrouridine synthase</fullName>
        <ecNumber evidence="12">1.3.1.-</ecNumber>
    </submittedName>
</protein>
<evidence type="ECO:0000256" key="6">
    <source>
        <dbReference type="ARBA" id="ARBA00022857"/>
    </source>
</evidence>
<name>A0A645C1A8_9ZZZZ</name>
<dbReference type="GO" id="GO:0050660">
    <property type="term" value="F:flavin adenine dinucleotide binding"/>
    <property type="evidence" value="ECO:0007669"/>
    <property type="project" value="InterPro"/>
</dbReference>
<dbReference type="SUPFAM" id="SSF51395">
    <property type="entry name" value="FMN-linked oxidoreductases"/>
    <property type="match status" value="1"/>
</dbReference>
<dbReference type="Gene3D" id="1.10.1200.80">
    <property type="entry name" value="Putative flavin oxidoreducatase, domain 2"/>
    <property type="match status" value="1"/>
</dbReference>
<evidence type="ECO:0000256" key="1">
    <source>
        <dbReference type="ARBA" id="ARBA00002790"/>
    </source>
</evidence>
<evidence type="ECO:0000256" key="5">
    <source>
        <dbReference type="ARBA" id="ARBA00022694"/>
    </source>
</evidence>
<keyword evidence="7" id="KW-0694">RNA-binding</keyword>
<dbReference type="PANTHER" id="PTHR45846:SF1">
    <property type="entry name" value="TRNA-DIHYDROURIDINE(47) SYNTHASE [NAD(P)(+)]-LIKE"/>
    <property type="match status" value="1"/>
</dbReference>
<gene>
    <name evidence="12" type="primary">dus_37</name>
    <name evidence="12" type="ORF">SDC9_118564</name>
</gene>
<dbReference type="EC" id="1.3.1.-" evidence="12"/>
<evidence type="ECO:0000259" key="11">
    <source>
        <dbReference type="Pfam" id="PF01207"/>
    </source>
</evidence>
<dbReference type="PIRSF" id="PIRSF006621">
    <property type="entry name" value="Dus"/>
    <property type="match status" value="1"/>
</dbReference>
<keyword evidence="6" id="KW-0521">NADP</keyword>
<sequence>MENSEGRLFCPRIPGWPRRVGGVEAENPLWLAPLAGITFGSFRRFHRALGAGLVHTEMVSALGLKYNGRKTKELLHGSADESPCVLQIFGSNADDILRGAEIALEIRSFEALEVNMACPMPKVTKKGGGSRLMENPKEATAIMRRLKQLSLPVWAKVRIMPKNAEEPTSDFCERLFDGGADFVFVHGRTPAQRYEGAASRDSVEEVARLYPGRIGGSGDCYRPEDFIDYMDRGCAAVLAARGVLRDAFLIPRSLKAMGGTVPEEFCDPAPEAQTKILLELGGSIYNTEGGPLALTIARRMLGALFKGFAGASQLRRAGATAKSWPEMEELLKNWRNAGPEEPGLKSDV</sequence>
<reference evidence="12" key="1">
    <citation type="submission" date="2019-08" db="EMBL/GenBank/DDBJ databases">
        <authorList>
            <person name="Kucharzyk K."/>
            <person name="Murdoch R.W."/>
            <person name="Higgins S."/>
            <person name="Loffler F."/>
        </authorList>
    </citation>
    <scope>NUCLEOTIDE SEQUENCE</scope>
</reference>
<keyword evidence="5" id="KW-0819">tRNA processing</keyword>
<comment type="function">
    <text evidence="1">Catalyzes the synthesis of 5,6-dihydrouridine (D), a modified base found in the D-loop of most tRNAs, via the reduction of the C5-C6 double bond in target uridines.</text>
</comment>
<dbReference type="Gene3D" id="3.20.20.70">
    <property type="entry name" value="Aldolase class I"/>
    <property type="match status" value="1"/>
</dbReference>
<evidence type="ECO:0000256" key="9">
    <source>
        <dbReference type="ARBA" id="ARBA00048205"/>
    </source>
</evidence>
<evidence type="ECO:0000256" key="8">
    <source>
        <dbReference type="ARBA" id="ARBA00023002"/>
    </source>
</evidence>
<evidence type="ECO:0000256" key="7">
    <source>
        <dbReference type="ARBA" id="ARBA00022884"/>
    </source>
</evidence>
<dbReference type="InterPro" id="IPR013785">
    <property type="entry name" value="Aldolase_TIM"/>
</dbReference>
<keyword evidence="2" id="KW-0820">tRNA-binding</keyword>
<comment type="catalytic activity">
    <reaction evidence="9">
        <text>a 5,6-dihydrouridine in tRNA + NADP(+) = a uridine in tRNA + NADPH + H(+)</text>
        <dbReference type="Rhea" id="RHEA:23624"/>
        <dbReference type="Rhea" id="RHEA-COMP:13339"/>
        <dbReference type="Rhea" id="RHEA-COMP:13887"/>
        <dbReference type="ChEBI" id="CHEBI:15378"/>
        <dbReference type="ChEBI" id="CHEBI:57783"/>
        <dbReference type="ChEBI" id="CHEBI:58349"/>
        <dbReference type="ChEBI" id="CHEBI:65315"/>
        <dbReference type="ChEBI" id="CHEBI:74443"/>
    </reaction>
</comment>
<comment type="catalytic activity">
    <reaction evidence="10">
        <text>a 5,6-dihydrouridine in tRNA + NAD(+) = a uridine in tRNA + NADH + H(+)</text>
        <dbReference type="Rhea" id="RHEA:54452"/>
        <dbReference type="Rhea" id="RHEA-COMP:13339"/>
        <dbReference type="Rhea" id="RHEA-COMP:13887"/>
        <dbReference type="ChEBI" id="CHEBI:15378"/>
        <dbReference type="ChEBI" id="CHEBI:57540"/>
        <dbReference type="ChEBI" id="CHEBI:57945"/>
        <dbReference type="ChEBI" id="CHEBI:65315"/>
        <dbReference type="ChEBI" id="CHEBI:74443"/>
    </reaction>
</comment>
<dbReference type="InterPro" id="IPR035587">
    <property type="entry name" value="DUS-like_FMN-bd"/>
</dbReference>
<dbReference type="GO" id="GO:0017150">
    <property type="term" value="F:tRNA dihydrouridine synthase activity"/>
    <property type="evidence" value="ECO:0007669"/>
    <property type="project" value="InterPro"/>
</dbReference>
<comment type="caution">
    <text evidence="12">The sequence shown here is derived from an EMBL/GenBank/DDBJ whole genome shotgun (WGS) entry which is preliminary data.</text>
</comment>
<keyword evidence="4" id="KW-0288">FMN</keyword>
<dbReference type="Pfam" id="PF01207">
    <property type="entry name" value="Dus"/>
    <property type="match status" value="1"/>
</dbReference>
<dbReference type="GO" id="GO:0000049">
    <property type="term" value="F:tRNA binding"/>
    <property type="evidence" value="ECO:0007669"/>
    <property type="project" value="UniProtKB-KW"/>
</dbReference>
<keyword evidence="8 12" id="KW-0560">Oxidoreductase</keyword>
<feature type="domain" description="DUS-like FMN-binding" evidence="11">
    <location>
        <begin position="31"/>
        <end position="329"/>
    </location>
</feature>
<dbReference type="InterPro" id="IPR024036">
    <property type="entry name" value="tRNA-dHydroUridine_Synthase_C"/>
</dbReference>
<dbReference type="EMBL" id="VSSQ01024211">
    <property type="protein sequence ID" value="MPM71596.1"/>
    <property type="molecule type" value="Genomic_DNA"/>
</dbReference>
<evidence type="ECO:0000256" key="10">
    <source>
        <dbReference type="ARBA" id="ARBA00048802"/>
    </source>
</evidence>